<keyword evidence="2" id="KW-0442">Lipid degradation</keyword>
<keyword evidence="6" id="KW-1185">Reference proteome</keyword>
<feature type="region of interest" description="Disordered" evidence="3">
    <location>
        <begin position="806"/>
        <end position="875"/>
    </location>
</feature>
<name>A0ABQ8GBW9_9PEZI</name>
<dbReference type="SUPFAM" id="SSF53474">
    <property type="entry name" value="alpha/beta-Hydrolases"/>
    <property type="match status" value="1"/>
</dbReference>
<feature type="compositionally biased region" description="Acidic residues" evidence="3">
    <location>
        <begin position="1533"/>
        <end position="1551"/>
    </location>
</feature>
<dbReference type="Gene3D" id="3.40.50.10330">
    <property type="entry name" value="Probable inorganic polyphosphate/atp-NAD kinase, domain 1"/>
    <property type="match status" value="1"/>
</dbReference>
<feature type="region of interest" description="Disordered" evidence="3">
    <location>
        <begin position="691"/>
        <end position="722"/>
    </location>
</feature>
<dbReference type="Proteomes" id="UP000774617">
    <property type="component" value="Unassembled WGS sequence"/>
</dbReference>
<dbReference type="PANTHER" id="PTHR12482">
    <property type="entry name" value="LIPASE ROG1-RELATED-RELATED"/>
    <property type="match status" value="1"/>
</dbReference>
<feature type="compositionally biased region" description="Acidic residues" evidence="3">
    <location>
        <begin position="852"/>
        <end position="870"/>
    </location>
</feature>
<feature type="compositionally biased region" description="Basic and acidic residues" evidence="3">
    <location>
        <begin position="1443"/>
        <end position="1454"/>
    </location>
</feature>
<dbReference type="PROSITE" id="PS50146">
    <property type="entry name" value="DAGK"/>
    <property type="match status" value="1"/>
</dbReference>
<dbReference type="SUPFAM" id="SSF111331">
    <property type="entry name" value="NAD kinase/diacylglycerol kinase-like"/>
    <property type="match status" value="1"/>
</dbReference>
<dbReference type="EMBL" id="JAGTJR010000013">
    <property type="protein sequence ID" value="KAH7050356.1"/>
    <property type="molecule type" value="Genomic_DNA"/>
</dbReference>
<dbReference type="InterPro" id="IPR001206">
    <property type="entry name" value="Diacylglycerol_kinase_cat_dom"/>
</dbReference>
<comment type="similarity">
    <text evidence="1">Belongs to the putative lipase ROG1 family.</text>
</comment>
<comment type="caution">
    <text evidence="5">The sequence shown here is derived from an EMBL/GenBank/DDBJ whole genome shotgun (WGS) entry which is preliminary data.</text>
</comment>
<feature type="region of interest" description="Disordered" evidence="3">
    <location>
        <begin position="1262"/>
        <end position="1312"/>
    </location>
</feature>
<dbReference type="InterPro" id="IPR029058">
    <property type="entry name" value="AB_hydrolase_fold"/>
</dbReference>
<organism evidence="5 6">
    <name type="scientific">Macrophomina phaseolina</name>
    <dbReference type="NCBI Taxonomy" id="35725"/>
    <lineage>
        <taxon>Eukaryota</taxon>
        <taxon>Fungi</taxon>
        <taxon>Dikarya</taxon>
        <taxon>Ascomycota</taxon>
        <taxon>Pezizomycotina</taxon>
        <taxon>Dothideomycetes</taxon>
        <taxon>Dothideomycetes incertae sedis</taxon>
        <taxon>Botryosphaeriales</taxon>
        <taxon>Botryosphaeriaceae</taxon>
        <taxon>Macrophomina</taxon>
    </lineage>
</organism>
<dbReference type="Pfam" id="PF00781">
    <property type="entry name" value="DAGK_cat"/>
    <property type="match status" value="1"/>
</dbReference>
<feature type="compositionally biased region" description="Polar residues" evidence="3">
    <location>
        <begin position="1182"/>
        <end position="1211"/>
    </location>
</feature>
<feature type="compositionally biased region" description="Polar residues" evidence="3">
    <location>
        <begin position="1159"/>
        <end position="1172"/>
    </location>
</feature>
<feature type="domain" description="DAGKc" evidence="4">
    <location>
        <begin position="66"/>
        <end position="214"/>
    </location>
</feature>
<dbReference type="InterPro" id="IPR016064">
    <property type="entry name" value="NAD/diacylglycerol_kinase_sf"/>
</dbReference>
<dbReference type="PANTHER" id="PTHR12482:SF62">
    <property type="entry name" value="LIPASE ROG1-RELATED"/>
    <property type="match status" value="1"/>
</dbReference>
<feature type="region of interest" description="Disordered" evidence="3">
    <location>
        <begin position="1443"/>
        <end position="1666"/>
    </location>
</feature>
<dbReference type="Gene3D" id="2.60.200.40">
    <property type="match status" value="1"/>
</dbReference>
<evidence type="ECO:0000256" key="3">
    <source>
        <dbReference type="SAM" id="MobiDB-lite"/>
    </source>
</evidence>
<dbReference type="InterPro" id="IPR044294">
    <property type="entry name" value="Lipase-like"/>
</dbReference>
<feature type="compositionally biased region" description="Low complexity" evidence="3">
    <location>
        <begin position="1652"/>
        <end position="1661"/>
    </location>
</feature>
<sequence>MSISESQVDFGRIAEIPASSLIGCVKTADGFTVLHVNPGPDKISLQATPASTLPDDFTAKYLIQRPTNQQVHVVISVLSGACLAESFYQANLKPVLSAIGLQEDTDFTVHRTTSANTISELTRDVFLPRATEGARQRIILLSGDGGIVDIVNGLLAGPRGASFIAPSVALIPMGTGNALAHSSGVTADETMGLATLARGEPVRLPLLKARFSPGARLLAEEGTKREELPRAGEDALPAVYGAVVCSWAMHAGLVADSDTTEYRKHGVERFKMAAKEALYPAGGSEPHRYQANISVLRIKDGQAAWEAVGRREHAYVLATLVSNLEKTFNISPHTRPLDGRLRLVHFGPMASDEVMRVMGLAYQQGKHVHEAGVGYEDIEGIRIELLEDEERWRRVCVDGKIVLVERGGWVEARKVESDSKRVVDLVSLLRSDYRGTPAADDDTGSPARIRLHPLPSARSSSSRPPAAADHVLADANPLDRHPRPQPTPRTYQLAQLPDRDTTEAVSPFLKWTPSWQEKLQQERTARTMLLVHQAGSVKVGEVVRYTLTYTPATDRILPSPAHLHLKIKNSSAIPLRAAYLHGPYTLHVAAYPSTFNPNHKIENPKKEGVPDFEPNLKAGGSWATKLLVPEHIRETGGNTSVKRTADGQPKSVTWIIEIHSQILFSNSASVSFELLVGRDERSLDYGFAAVAGHGQGTPGQVEDHQQGKRHEGRHPAQPKGVYSRAIRLVVDDTTSLWNKPELPEWEDEADRSRSSREGHEAPSRNATKVKRRKNIHVVIVTHGLHSNLGADMLYLKESIDAAAKQAREEARKRKRAARTGDASEATVTPESQAKGDNAQGSSTAPLSGGQEDLNDAACDEEEEGDSDEEEVIVRGYGGNAVRTERGIQYLGKRLAKYVLGLTYPDQPYLPIKKSMKNKMSSTFSSSKAPMDEGIPAHSGSSVHHQRHPSKHEERAYRFTSISFVGHSLGGLVQTYAIAYIHKHSPEFFQRIKPINFIAMASPMLGLSNENPMYVKFALDFGLVGRTGQDLGLTWRAPTIARGSWAAMVSGFGAGQKEQRAEDPGAKPLLRILPTGPAHQVLRMFRNRTLYSNVVNDGVVPLRTSCLLFLDWKGLGRVEKARRENGLVGTLASWGFAELTGQNSSPNPSRLAFDRDEGDSGTSTPVGGSSDATVPQPAEDAVNQDQTATTSGEPQANQFLSEQQRQAMQAATSPASPRKGSAPSSPSAKSSGVSNPFSGFISYLKGATTTPKDKKMFRRSQTVQVNLEPGSPPNSSERPETHHGRPLASRGDSTINNDLAPPKTTIFESAGDILNPPIPPMSWIIDPSTRSRTIFHDRVYHPEDIPPPPVKRPKCLARSFSSDHSITSVSTTDSTESSSGMRVEEKIARSYHKDLSWRKVLVRLEPDAHNNIVVRRMFANAYGWPVIKHLCDTHFADTYAARTRDEREPAIDRAQRPNATITSEGEEVEGQRAKDPPPRSPSEMREAADELAPLRDDNLDNEGAAGSSQHHHGHLHSSHHGSKRREDGSLWDDTYFEGTEDESDDIDDDDDAQDNRGYFQRFLSPAPPPKNRKKTAPTSAPQPDSEGPNQAGTSSADIESFLSAKSPSPEVVIEGHRGLSPVASPLESKKQESLDKGKSPATPHAEDVPLPGPSGAAVAPGGTSEIGLRKSVEEQLGSPTVEMPGNSAGIGGGSVVEEVAKAMGGSSKPQQT</sequence>
<gene>
    <name evidence="5" type="ORF">B0J12DRAFT_728579</name>
</gene>
<evidence type="ECO:0000259" key="4">
    <source>
        <dbReference type="PROSITE" id="PS50146"/>
    </source>
</evidence>
<accession>A0ABQ8GBW9</accession>
<dbReference type="Gene3D" id="3.40.50.1820">
    <property type="entry name" value="alpha/beta hydrolase"/>
    <property type="match status" value="1"/>
</dbReference>
<evidence type="ECO:0000313" key="5">
    <source>
        <dbReference type="EMBL" id="KAH7050356.1"/>
    </source>
</evidence>
<feature type="region of interest" description="Disordered" evidence="3">
    <location>
        <begin position="741"/>
        <end position="769"/>
    </location>
</feature>
<reference evidence="5 6" key="1">
    <citation type="journal article" date="2021" name="Nat. Commun.">
        <title>Genetic determinants of endophytism in the Arabidopsis root mycobiome.</title>
        <authorList>
            <person name="Mesny F."/>
            <person name="Miyauchi S."/>
            <person name="Thiergart T."/>
            <person name="Pickel B."/>
            <person name="Atanasova L."/>
            <person name="Karlsson M."/>
            <person name="Huettel B."/>
            <person name="Barry K.W."/>
            <person name="Haridas S."/>
            <person name="Chen C."/>
            <person name="Bauer D."/>
            <person name="Andreopoulos W."/>
            <person name="Pangilinan J."/>
            <person name="LaButti K."/>
            <person name="Riley R."/>
            <person name="Lipzen A."/>
            <person name="Clum A."/>
            <person name="Drula E."/>
            <person name="Henrissat B."/>
            <person name="Kohler A."/>
            <person name="Grigoriev I.V."/>
            <person name="Martin F.M."/>
            <person name="Hacquard S."/>
        </authorList>
    </citation>
    <scope>NUCLEOTIDE SEQUENCE [LARGE SCALE GENOMIC DNA]</scope>
    <source>
        <strain evidence="5 6">MPI-SDFR-AT-0080</strain>
    </source>
</reference>
<feature type="compositionally biased region" description="Basic and acidic residues" evidence="3">
    <location>
        <begin position="750"/>
        <end position="762"/>
    </location>
</feature>
<evidence type="ECO:0000313" key="6">
    <source>
        <dbReference type="Proteomes" id="UP000774617"/>
    </source>
</evidence>
<feature type="compositionally biased region" description="Basic residues" evidence="3">
    <location>
        <begin position="1508"/>
        <end position="1522"/>
    </location>
</feature>
<dbReference type="Pfam" id="PF05057">
    <property type="entry name" value="DUF676"/>
    <property type="match status" value="1"/>
</dbReference>
<feature type="compositionally biased region" description="Polar residues" evidence="3">
    <location>
        <begin position="1575"/>
        <end position="1596"/>
    </location>
</feature>
<evidence type="ECO:0000256" key="1">
    <source>
        <dbReference type="ARBA" id="ARBA00007920"/>
    </source>
</evidence>
<dbReference type="InterPro" id="IPR017438">
    <property type="entry name" value="ATP-NAD_kinase_N"/>
</dbReference>
<feature type="region of interest" description="Disordered" evidence="3">
    <location>
        <begin position="1137"/>
        <end position="1235"/>
    </location>
</feature>
<evidence type="ECO:0000256" key="2">
    <source>
        <dbReference type="ARBA" id="ARBA00022963"/>
    </source>
</evidence>
<feature type="region of interest" description="Disordered" evidence="3">
    <location>
        <begin position="434"/>
        <end position="467"/>
    </location>
</feature>
<dbReference type="InterPro" id="IPR007751">
    <property type="entry name" value="DUF676_lipase-like"/>
</dbReference>
<feature type="region of interest" description="Disordered" evidence="3">
    <location>
        <begin position="921"/>
        <end position="951"/>
    </location>
</feature>
<feature type="compositionally biased region" description="Low complexity" evidence="3">
    <location>
        <begin position="455"/>
        <end position="467"/>
    </location>
</feature>
<feature type="compositionally biased region" description="Basic and acidic residues" evidence="3">
    <location>
        <begin position="1468"/>
        <end position="1497"/>
    </location>
</feature>
<keyword evidence="2" id="KW-0443">Lipid metabolism</keyword>
<feature type="compositionally biased region" description="Basic and acidic residues" evidence="3">
    <location>
        <begin position="1626"/>
        <end position="1637"/>
    </location>
</feature>
<proteinExistence type="inferred from homology"/>
<feature type="compositionally biased region" description="Low complexity" evidence="3">
    <location>
        <begin position="1212"/>
        <end position="1233"/>
    </location>
</feature>
<protein>
    <recommendedName>
        <fullName evidence="4">DAGKc domain-containing protein</fullName>
    </recommendedName>
</protein>